<feature type="signal peptide" evidence="7">
    <location>
        <begin position="1"/>
        <end position="19"/>
    </location>
</feature>
<evidence type="ECO:0000256" key="1">
    <source>
        <dbReference type="ARBA" id="ARBA00004167"/>
    </source>
</evidence>
<evidence type="ECO:0000256" key="6">
    <source>
        <dbReference type="SAM" id="Phobius"/>
    </source>
</evidence>
<gene>
    <name evidence="8" type="ORF">GRF29_1g1609546</name>
</gene>
<comment type="caution">
    <text evidence="8">The sequence shown here is derived from an EMBL/GenBank/DDBJ whole genome shotgun (WGS) entry which is preliminary data.</text>
</comment>
<reference evidence="8 9" key="1">
    <citation type="submission" date="2021-02" db="EMBL/GenBank/DDBJ databases">
        <title>Genome assembly of Pseudopithomyces chartarum.</title>
        <authorList>
            <person name="Jauregui R."/>
            <person name="Singh J."/>
            <person name="Voisey C."/>
        </authorList>
    </citation>
    <scope>NUCLEOTIDE SEQUENCE [LARGE SCALE GENOMIC DNA]</scope>
    <source>
        <strain evidence="8 9">AGR01</strain>
    </source>
</reference>
<evidence type="ECO:0000256" key="3">
    <source>
        <dbReference type="ARBA" id="ARBA00022989"/>
    </source>
</evidence>
<dbReference type="EMBL" id="WVTA01000001">
    <property type="protein sequence ID" value="KAK3216990.1"/>
    <property type="molecule type" value="Genomic_DNA"/>
</dbReference>
<keyword evidence="2 6" id="KW-0812">Transmembrane</keyword>
<protein>
    <submittedName>
        <fullName evidence="8">Uncharacterized protein</fullName>
    </submittedName>
</protein>
<dbReference type="PANTHER" id="PTHR15549">
    <property type="entry name" value="PAIRED IMMUNOGLOBULIN-LIKE TYPE 2 RECEPTOR"/>
    <property type="match status" value="1"/>
</dbReference>
<dbReference type="InterPro" id="IPR051694">
    <property type="entry name" value="Immunoregulatory_rcpt-like"/>
</dbReference>
<keyword evidence="4 6" id="KW-0472">Membrane</keyword>
<feature type="transmembrane region" description="Helical" evidence="6">
    <location>
        <begin position="211"/>
        <end position="234"/>
    </location>
</feature>
<dbReference type="GO" id="GO:0016020">
    <property type="term" value="C:membrane"/>
    <property type="evidence" value="ECO:0007669"/>
    <property type="project" value="UniProtKB-SubCell"/>
</dbReference>
<keyword evidence="7" id="KW-0732">Signal</keyword>
<evidence type="ECO:0000313" key="8">
    <source>
        <dbReference type="EMBL" id="KAK3216990.1"/>
    </source>
</evidence>
<comment type="subcellular location">
    <subcellularLocation>
        <location evidence="1">Membrane</location>
        <topology evidence="1">Single-pass membrane protein</topology>
    </subcellularLocation>
</comment>
<feature type="compositionally biased region" description="Low complexity" evidence="5">
    <location>
        <begin position="144"/>
        <end position="185"/>
    </location>
</feature>
<name>A0AAN6M845_9PLEO</name>
<sequence>MLRTLPFALLLELFAHVCASPVANAPHPMITQRAELFRRDVAPGFIGYYNTTDDSGNPVCEPHYTAPPSMCNDEAYLSSTCPDAYWTTCSGVTLYSAGGSSACSTTCDYDIVFTGSTPDSNSFRWYHCMTRTWMAFYREEPEVTSVDSTSTDNSSASETASGSSSSDASSTDSITSSASPASSSTGMIASETAGSTPTPDPPKEKAGGNQAWIAGVVIGTVGLLAVAGMGFFLWRQRQQKHAYGPAPQGPSQALQADPGYMPQQATYYNPQQVPYGSGPSPNMQPVSPNMLAYDASAYGQVGKPVEMYAGYDGAPPPGVGTMQMPPGAAYAQPHMAAEIHELPELAPPSKR</sequence>
<proteinExistence type="predicted"/>
<accession>A0AAN6M845</accession>
<organism evidence="8 9">
    <name type="scientific">Pseudopithomyces chartarum</name>
    <dbReference type="NCBI Taxonomy" id="1892770"/>
    <lineage>
        <taxon>Eukaryota</taxon>
        <taxon>Fungi</taxon>
        <taxon>Dikarya</taxon>
        <taxon>Ascomycota</taxon>
        <taxon>Pezizomycotina</taxon>
        <taxon>Dothideomycetes</taxon>
        <taxon>Pleosporomycetidae</taxon>
        <taxon>Pleosporales</taxon>
        <taxon>Massarineae</taxon>
        <taxon>Didymosphaeriaceae</taxon>
        <taxon>Pseudopithomyces</taxon>
    </lineage>
</organism>
<evidence type="ECO:0000256" key="4">
    <source>
        <dbReference type="ARBA" id="ARBA00023136"/>
    </source>
</evidence>
<keyword evidence="3 6" id="KW-1133">Transmembrane helix</keyword>
<evidence type="ECO:0000256" key="7">
    <source>
        <dbReference type="SAM" id="SignalP"/>
    </source>
</evidence>
<evidence type="ECO:0000256" key="5">
    <source>
        <dbReference type="SAM" id="MobiDB-lite"/>
    </source>
</evidence>
<evidence type="ECO:0000313" key="9">
    <source>
        <dbReference type="Proteomes" id="UP001280581"/>
    </source>
</evidence>
<feature type="chain" id="PRO_5042853817" evidence="7">
    <location>
        <begin position="20"/>
        <end position="351"/>
    </location>
</feature>
<dbReference type="AlphaFoldDB" id="A0AAN6M845"/>
<feature type="region of interest" description="Disordered" evidence="5">
    <location>
        <begin position="144"/>
        <end position="207"/>
    </location>
</feature>
<dbReference type="PANTHER" id="PTHR15549:SF26">
    <property type="entry name" value="AXIAL BUDDING PATTERN PROTEIN 2-RELATED"/>
    <property type="match status" value="1"/>
</dbReference>
<dbReference type="CDD" id="cd12087">
    <property type="entry name" value="TM_EGFR-like"/>
    <property type="match status" value="1"/>
</dbReference>
<dbReference type="GO" id="GO:0071944">
    <property type="term" value="C:cell periphery"/>
    <property type="evidence" value="ECO:0007669"/>
    <property type="project" value="UniProtKB-ARBA"/>
</dbReference>
<evidence type="ECO:0000256" key="2">
    <source>
        <dbReference type="ARBA" id="ARBA00022692"/>
    </source>
</evidence>
<keyword evidence="9" id="KW-1185">Reference proteome</keyword>
<dbReference type="Gene3D" id="1.20.5.510">
    <property type="entry name" value="Single helix bin"/>
    <property type="match status" value="1"/>
</dbReference>
<dbReference type="Proteomes" id="UP001280581">
    <property type="component" value="Unassembled WGS sequence"/>
</dbReference>